<evidence type="ECO:0000256" key="2">
    <source>
        <dbReference type="SAM" id="Phobius"/>
    </source>
</evidence>
<reference evidence="4 5" key="1">
    <citation type="submission" date="2019-07" db="EMBL/GenBank/DDBJ databases">
        <title>WGS assembly of Gossypium tomentosum.</title>
        <authorList>
            <person name="Chen Z.J."/>
            <person name="Sreedasyam A."/>
            <person name="Ando A."/>
            <person name="Song Q."/>
            <person name="De L."/>
            <person name="Hulse-Kemp A."/>
            <person name="Ding M."/>
            <person name="Ye W."/>
            <person name="Kirkbride R."/>
            <person name="Jenkins J."/>
            <person name="Plott C."/>
            <person name="Lovell J."/>
            <person name="Lin Y.-M."/>
            <person name="Vaughn R."/>
            <person name="Liu B."/>
            <person name="Li W."/>
            <person name="Simpson S."/>
            <person name="Scheffler B."/>
            <person name="Saski C."/>
            <person name="Grover C."/>
            <person name="Hu G."/>
            <person name="Conover J."/>
            <person name="Carlson J."/>
            <person name="Shu S."/>
            <person name="Boston L."/>
            <person name="Williams M."/>
            <person name="Peterson D."/>
            <person name="Mcgee K."/>
            <person name="Jones D."/>
            <person name="Wendel J."/>
            <person name="Stelly D."/>
            <person name="Grimwood J."/>
            <person name="Schmutz J."/>
        </authorList>
    </citation>
    <scope>NUCLEOTIDE SEQUENCE [LARGE SCALE GENOMIC DNA]</scope>
    <source>
        <strain evidence="4">7179.01</strain>
    </source>
</reference>
<feature type="repeat" description="ANK" evidence="1">
    <location>
        <begin position="162"/>
        <end position="194"/>
    </location>
</feature>
<dbReference type="PROSITE" id="PS50088">
    <property type="entry name" value="ANK_REPEAT"/>
    <property type="match status" value="2"/>
</dbReference>
<name>A0A5D2P0J7_GOSTO</name>
<keyword evidence="2" id="KW-0812">Transmembrane</keyword>
<dbReference type="AlphaFoldDB" id="A0A5D2P0J7"/>
<feature type="transmembrane region" description="Helical" evidence="2">
    <location>
        <begin position="366"/>
        <end position="383"/>
    </location>
</feature>
<feature type="repeat" description="ANK" evidence="1">
    <location>
        <begin position="70"/>
        <end position="91"/>
    </location>
</feature>
<dbReference type="EMBL" id="CM017619">
    <property type="protein sequence ID" value="TYI08150.1"/>
    <property type="molecule type" value="Genomic_DNA"/>
</dbReference>
<gene>
    <name evidence="4" type="ORF">ES332_A10G278400v1</name>
</gene>
<dbReference type="InterPro" id="IPR002110">
    <property type="entry name" value="Ankyrin_rpt"/>
</dbReference>
<keyword evidence="1" id="KW-0040">ANK repeat</keyword>
<evidence type="ECO:0000313" key="5">
    <source>
        <dbReference type="Proteomes" id="UP000322667"/>
    </source>
</evidence>
<feature type="transmembrane region" description="Helical" evidence="2">
    <location>
        <begin position="420"/>
        <end position="447"/>
    </location>
</feature>
<dbReference type="Pfam" id="PF12796">
    <property type="entry name" value="Ank_2"/>
    <property type="match status" value="1"/>
</dbReference>
<dbReference type="Gene3D" id="1.25.40.20">
    <property type="entry name" value="Ankyrin repeat-containing domain"/>
    <property type="match status" value="1"/>
</dbReference>
<dbReference type="PANTHER" id="PTHR24128:SF46">
    <property type="entry name" value="ALPHA-LATROTOXIN-LHE1A-LIKE ISOFORM X1"/>
    <property type="match status" value="1"/>
</dbReference>
<sequence>MDERLRTAAGTGNVSDLYSLIQRDGNVLRHFDEVEFVETPLHIAAEEGCIRFAMEMMSLKPSFARKLNQQGLTPLHLAVTKGHTSMVLRFLEIDKDLVRVKGKNGKTPLHIITEVGNHNGLLERFLEICPQSIRDVTIENLLLRTLRKTDYYREVVNQKDEDGNTALHLAAFHNQPEMLKLLLNCNADKHATNQAGLMALDIADQHHNEDSITVLRGCFIPGVSNFKHKLEKQVKKASTLISHEIDNISGENRNALLVILGLLLTATFQASLSPPGGVWQGDNTSKSKGSYDDLALGKSILSELSFSIFYIPIYLVFIVTFFLTLALLKPYPHRFRTALQVLLAFFAICFDQSVSFIAPTLFTTRVMHIFSVLVFILTLLMVFTSRESKLSVAILGSWLSPSFVLEYYDSGSLLPNVIHAVWLFLFLYDEFWTGTILVGAYCIPLIILSSGFTYCIVFGCWLSLCLCRFCLNWFLIHRV</sequence>
<feature type="domain" description="PGG" evidence="3">
    <location>
        <begin position="251"/>
        <end position="349"/>
    </location>
</feature>
<feature type="transmembrane region" description="Helical" evidence="2">
    <location>
        <begin position="308"/>
        <end position="328"/>
    </location>
</feature>
<evidence type="ECO:0000259" key="3">
    <source>
        <dbReference type="Pfam" id="PF13962"/>
    </source>
</evidence>
<organism evidence="4 5">
    <name type="scientific">Gossypium tomentosum</name>
    <name type="common">Hawaiian cotton</name>
    <name type="synonym">Gossypium sandvicense</name>
    <dbReference type="NCBI Taxonomy" id="34277"/>
    <lineage>
        <taxon>Eukaryota</taxon>
        <taxon>Viridiplantae</taxon>
        <taxon>Streptophyta</taxon>
        <taxon>Embryophyta</taxon>
        <taxon>Tracheophyta</taxon>
        <taxon>Spermatophyta</taxon>
        <taxon>Magnoliopsida</taxon>
        <taxon>eudicotyledons</taxon>
        <taxon>Gunneridae</taxon>
        <taxon>Pentapetalae</taxon>
        <taxon>rosids</taxon>
        <taxon>malvids</taxon>
        <taxon>Malvales</taxon>
        <taxon>Malvaceae</taxon>
        <taxon>Malvoideae</taxon>
        <taxon>Gossypium</taxon>
    </lineage>
</organism>
<dbReference type="Pfam" id="PF13962">
    <property type="entry name" value="PGG"/>
    <property type="match status" value="1"/>
</dbReference>
<evidence type="ECO:0000313" key="4">
    <source>
        <dbReference type="EMBL" id="TYI08150.1"/>
    </source>
</evidence>
<keyword evidence="2" id="KW-0472">Membrane</keyword>
<feature type="transmembrane region" description="Helical" evidence="2">
    <location>
        <begin position="340"/>
        <end position="360"/>
    </location>
</feature>
<accession>A0A5D2P0J7</accession>
<evidence type="ECO:0000256" key="1">
    <source>
        <dbReference type="PROSITE-ProRule" id="PRU00023"/>
    </source>
</evidence>
<keyword evidence="5" id="KW-1185">Reference proteome</keyword>
<dbReference type="InterPro" id="IPR026961">
    <property type="entry name" value="PGG_dom"/>
</dbReference>
<dbReference type="Pfam" id="PF00023">
    <property type="entry name" value="Ank"/>
    <property type="match status" value="1"/>
</dbReference>
<dbReference type="PROSITE" id="PS50297">
    <property type="entry name" value="ANK_REP_REGION"/>
    <property type="match status" value="2"/>
</dbReference>
<dbReference type="SMART" id="SM00248">
    <property type="entry name" value="ANK"/>
    <property type="match status" value="4"/>
</dbReference>
<feature type="transmembrane region" description="Helical" evidence="2">
    <location>
        <begin position="255"/>
        <end position="272"/>
    </location>
</feature>
<dbReference type="Proteomes" id="UP000322667">
    <property type="component" value="Chromosome A10"/>
</dbReference>
<dbReference type="InterPro" id="IPR036770">
    <property type="entry name" value="Ankyrin_rpt-contain_sf"/>
</dbReference>
<keyword evidence="2" id="KW-1133">Transmembrane helix</keyword>
<dbReference type="PANTHER" id="PTHR24128">
    <property type="entry name" value="HOMEOBOX PROTEIN WARIAI"/>
    <property type="match status" value="1"/>
</dbReference>
<dbReference type="SUPFAM" id="SSF48403">
    <property type="entry name" value="Ankyrin repeat"/>
    <property type="match status" value="1"/>
</dbReference>
<proteinExistence type="predicted"/>
<protein>
    <recommendedName>
        <fullName evidence="3">PGG domain-containing protein</fullName>
    </recommendedName>
</protein>